<feature type="coiled-coil region" evidence="1">
    <location>
        <begin position="7"/>
        <end position="34"/>
    </location>
</feature>
<dbReference type="Proteomes" id="UP000295807">
    <property type="component" value="Unassembled WGS sequence"/>
</dbReference>
<evidence type="ECO:0000256" key="1">
    <source>
        <dbReference type="SAM" id="Coils"/>
    </source>
</evidence>
<proteinExistence type="predicted"/>
<evidence type="ECO:0000313" key="2">
    <source>
        <dbReference type="EMBL" id="TCS89158.1"/>
    </source>
</evidence>
<sequence>MKKISNVNELRAEILRLKQKKKQQEISLKEHIDEVTNKFRPVMGLLDLFGIVESGQKGGGGSKKSLGKIALKKGLEYGLPYLMNRIFFHNPVKAGISSVLGIALGESAKNYLNNDPSRIIDPVVSFIRNILDGTKEVTKARKEKRSFENRYDNLDREIYS</sequence>
<keyword evidence="1" id="KW-0175">Coiled coil</keyword>
<evidence type="ECO:0000313" key="3">
    <source>
        <dbReference type="Proteomes" id="UP000295807"/>
    </source>
</evidence>
<reference evidence="2 3" key="1">
    <citation type="submission" date="2019-03" db="EMBL/GenBank/DDBJ databases">
        <title>Genomic Encyclopedia of Type Strains, Phase IV (KMG-IV): sequencing the most valuable type-strain genomes for metagenomic binning, comparative biology and taxonomic classification.</title>
        <authorList>
            <person name="Goeker M."/>
        </authorList>
    </citation>
    <scope>NUCLEOTIDE SEQUENCE [LARGE SCALE GENOMIC DNA]</scope>
    <source>
        <strain evidence="2 3">DSM 21100</strain>
    </source>
</reference>
<protein>
    <submittedName>
        <fullName evidence="2">Uncharacterized protein</fullName>
    </submittedName>
</protein>
<organism evidence="2 3">
    <name type="scientific">Anseongella ginsenosidimutans</name>
    <dbReference type="NCBI Taxonomy" id="496056"/>
    <lineage>
        <taxon>Bacteria</taxon>
        <taxon>Pseudomonadati</taxon>
        <taxon>Bacteroidota</taxon>
        <taxon>Sphingobacteriia</taxon>
        <taxon>Sphingobacteriales</taxon>
        <taxon>Sphingobacteriaceae</taxon>
        <taxon>Anseongella</taxon>
    </lineage>
</organism>
<dbReference type="AlphaFoldDB" id="A0A4R3KVH3"/>
<keyword evidence="3" id="KW-1185">Reference proteome</keyword>
<name>A0A4R3KVH3_9SPHI</name>
<accession>A0A4R3KVH3</accession>
<gene>
    <name evidence="2" type="ORF">EDD80_102352</name>
</gene>
<dbReference type="RefSeq" id="WP_132128244.1">
    <property type="nucleotide sequence ID" value="NZ_CP042432.1"/>
</dbReference>
<comment type="caution">
    <text evidence="2">The sequence shown here is derived from an EMBL/GenBank/DDBJ whole genome shotgun (WGS) entry which is preliminary data.</text>
</comment>
<dbReference type="EMBL" id="SMAD01000002">
    <property type="protein sequence ID" value="TCS89158.1"/>
    <property type="molecule type" value="Genomic_DNA"/>
</dbReference>